<feature type="compositionally biased region" description="Acidic residues" evidence="1">
    <location>
        <begin position="116"/>
        <end position="140"/>
    </location>
</feature>
<dbReference type="AlphaFoldDB" id="A0AAV1GGL1"/>
<dbReference type="PANTHER" id="PTHR21520:SF2">
    <property type="entry name" value="GLUTAMATE-RICH PROTEIN 2"/>
    <property type="match status" value="1"/>
</dbReference>
<feature type="region of interest" description="Disordered" evidence="1">
    <location>
        <begin position="109"/>
        <end position="180"/>
    </location>
</feature>
<dbReference type="Proteomes" id="UP001178508">
    <property type="component" value="Chromosome 14"/>
</dbReference>
<feature type="compositionally biased region" description="Acidic residues" evidence="1">
    <location>
        <begin position="155"/>
        <end position="164"/>
    </location>
</feature>
<accession>A0AAV1GGL1</accession>
<proteinExistence type="predicted"/>
<sequence>MDRSECSGQSFTGSEKQSEVTSIHAEKHKERGEMQRIFPHPSEKEREQTEEEDEEIKRPVELKIEFLRALRERDFEQACKLCQMILIYEPENPEASEFLPLIKRRLLEEHEAEQSSSEENEEDEEEDEDSDASGSDEESSESSSCSSVCSSSSPTDEEDNDGGEEQLNRHKLCPPSQIYK</sequence>
<evidence type="ECO:0000313" key="2">
    <source>
        <dbReference type="EMBL" id="CAJ1071648.1"/>
    </source>
</evidence>
<reference evidence="2" key="1">
    <citation type="submission" date="2023-08" db="EMBL/GenBank/DDBJ databases">
        <authorList>
            <person name="Alioto T."/>
            <person name="Alioto T."/>
            <person name="Gomez Garrido J."/>
        </authorList>
    </citation>
    <scope>NUCLEOTIDE SEQUENCE</scope>
</reference>
<feature type="compositionally biased region" description="Basic and acidic residues" evidence="1">
    <location>
        <begin position="24"/>
        <end position="34"/>
    </location>
</feature>
<feature type="compositionally biased region" description="Polar residues" evidence="1">
    <location>
        <begin position="1"/>
        <end position="21"/>
    </location>
</feature>
<evidence type="ECO:0000256" key="1">
    <source>
        <dbReference type="SAM" id="MobiDB-lite"/>
    </source>
</evidence>
<organism evidence="2 3">
    <name type="scientific">Xyrichtys novacula</name>
    <name type="common">Pearly razorfish</name>
    <name type="synonym">Hemipteronotus novacula</name>
    <dbReference type="NCBI Taxonomy" id="13765"/>
    <lineage>
        <taxon>Eukaryota</taxon>
        <taxon>Metazoa</taxon>
        <taxon>Chordata</taxon>
        <taxon>Craniata</taxon>
        <taxon>Vertebrata</taxon>
        <taxon>Euteleostomi</taxon>
        <taxon>Actinopterygii</taxon>
        <taxon>Neopterygii</taxon>
        <taxon>Teleostei</taxon>
        <taxon>Neoteleostei</taxon>
        <taxon>Acanthomorphata</taxon>
        <taxon>Eupercaria</taxon>
        <taxon>Labriformes</taxon>
        <taxon>Labridae</taxon>
        <taxon>Xyrichtys</taxon>
    </lineage>
</organism>
<feature type="region of interest" description="Disordered" evidence="1">
    <location>
        <begin position="1"/>
        <end position="59"/>
    </location>
</feature>
<feature type="compositionally biased region" description="Low complexity" evidence="1">
    <location>
        <begin position="141"/>
        <end position="154"/>
    </location>
</feature>
<protein>
    <submittedName>
        <fullName evidence="2">Glutamate-rich protein 2 isoform X2</fullName>
    </submittedName>
</protein>
<keyword evidence="3" id="KW-1185">Reference proteome</keyword>
<dbReference type="EMBL" id="OY660877">
    <property type="protein sequence ID" value="CAJ1071648.1"/>
    <property type="molecule type" value="Genomic_DNA"/>
</dbReference>
<evidence type="ECO:0000313" key="3">
    <source>
        <dbReference type="Proteomes" id="UP001178508"/>
    </source>
</evidence>
<dbReference type="InterPro" id="IPR026703">
    <property type="entry name" value="ERICH2"/>
</dbReference>
<dbReference type="PANTHER" id="PTHR21520">
    <property type="entry name" value="GLUTAMATE-RICH PROTEIN 2"/>
    <property type="match status" value="1"/>
</dbReference>
<name>A0AAV1GGL1_XYRNO</name>
<gene>
    <name evidence="2" type="ORF">XNOV1_A041964</name>
</gene>